<dbReference type="Gene3D" id="3.40.50.300">
    <property type="entry name" value="P-loop containing nucleotide triphosphate hydrolases"/>
    <property type="match status" value="1"/>
</dbReference>
<accession>A0AAD9S3S7</accession>
<dbReference type="InterPro" id="IPR054471">
    <property type="entry name" value="GPIID_WHD"/>
</dbReference>
<evidence type="ECO:0000256" key="1">
    <source>
        <dbReference type="ARBA" id="ARBA00022737"/>
    </source>
</evidence>
<comment type="caution">
    <text evidence="6">The sequence shown here is derived from an EMBL/GenBank/DDBJ whole genome shotgun (WGS) entry which is preliminary data.</text>
</comment>
<dbReference type="Pfam" id="PF17100">
    <property type="entry name" value="NACHT_N"/>
    <property type="match status" value="1"/>
</dbReference>
<gene>
    <name evidence="6" type="ORF">N8I77_012310</name>
</gene>
<feature type="repeat" description="ANK" evidence="2">
    <location>
        <begin position="848"/>
        <end position="880"/>
    </location>
</feature>
<keyword evidence="7" id="KW-1185">Reference proteome</keyword>
<organism evidence="6 7">
    <name type="scientific">Phomopsis amygdali</name>
    <name type="common">Fusicoccum amygdali</name>
    <dbReference type="NCBI Taxonomy" id="1214568"/>
    <lineage>
        <taxon>Eukaryota</taxon>
        <taxon>Fungi</taxon>
        <taxon>Dikarya</taxon>
        <taxon>Ascomycota</taxon>
        <taxon>Pezizomycotina</taxon>
        <taxon>Sordariomycetes</taxon>
        <taxon>Sordariomycetidae</taxon>
        <taxon>Diaporthales</taxon>
        <taxon>Diaporthaceae</taxon>
        <taxon>Diaporthe</taxon>
    </lineage>
</organism>
<keyword evidence="2" id="KW-0040">ANK repeat</keyword>
<sequence>MPSSIDPAIASPNSNSVQAGASTLKSSLLWARAFAELSEKDRMLFGSQPNATPGTATQSISDTLKGILNSLEAQRDRCQRNSWKTRSVFTGQEIIVRDVCARIVSCVSRFMSVADVVVSFDPVHAALPWAAVRLVLQLCTNSFKAFDAVVEGVEKATGIIAKCTIIEVLYLLSPGETESAELRAGLEASLGRLYAAILGFLCKAISYYNSTPIKKVANLSIKQSLEDAFKAIGFAEDGFLVQKSLVDGERIKSIQERSAETSLALTSVADGIQKIQTGQEMLKEALAHLQQPFVRTVDQISDIYDAMKASDRATLLKWLSKVPVQRHYSAVLTGLMTNSGQWLLHGSAFTSWRDSSVSETFWLHGLPGYGKSKLAAAVIHHLRNCGVQVDHPAPVAHFFCSRDSQDPERSDASEVLRSLVKQLSLTEDEERIRRPTVAEYEKKRSQAERNGESPEALTAQECVDLISELGRTTPATIIIDALDECSSSQRVILLSAFNEIQKRCRDVVKIFVSSRFTEDIAAFYRKAKAAEVTAETTSTDLSDFVKYGVDEVIKKWASIRRETDETLEKLRTSISSTLMEGAQGMFLWVSLQLDNISDFDRIKTRDDIEAALASLPPSLPSSYAAVLERIEKQGEVWKQVAKSALRWLLCAKRPLTYPEFVAAVAPLEGPRSGEALDKLSVDSIIASCCNLVAVELVSGQSLFRLAHPTVREFLESLEEYDDATNQLHIGRRCLETYCLRGADFRQDALLPYSTKYWPAHVEPVQARLIDLLKVLFVDEEHFDDWLETLGELLTEENLRWGSKYETKLDACLSPTPSPLFIICCFGLTDALRLPNIGLSLDLEQRNKNGTSALFLAARWGHAQVVRELLEKDVDPNSTGQSGTAMTAAAFAGHDDIVKMLLEKGAPTSGDALQAALESDHETIAKTLLDNGVEFTDQQSFDMALETASFNGQVDIVQQLLDGRAGKFTVEAASQPDPLQVALYSGKKRQARLLLQSYANLDEQINEQKGHFGNALAAAIASGRLDLVKEIVEAGGRVDQRGRFGYPLRAAAVADRGHRVDIVKYLLEETAADPNQRDEELGDALQAAASRGDCDVMLLLLSYGADVDGGPGGSFGNTMQAAAYGGHSQAVLLLLEQGASLGYKDPGSKGRHSDALHAAVYAGQEHVSTLLVEKRAELNPYNIGPSGLPPRMAFACASRGRSSQLEVILLLEPRACNRSSELDRDDRHVLLESREPKRW</sequence>
<feature type="domain" description="Nephrocystin 3-like N-terminal" evidence="5">
    <location>
        <begin position="339"/>
        <end position="515"/>
    </location>
</feature>
<dbReference type="InterPro" id="IPR002110">
    <property type="entry name" value="Ankyrin_rpt"/>
</dbReference>
<dbReference type="Gene3D" id="1.25.40.20">
    <property type="entry name" value="Ankyrin repeat-containing domain"/>
    <property type="match status" value="2"/>
</dbReference>
<evidence type="ECO:0000259" key="4">
    <source>
        <dbReference type="Pfam" id="PF22939"/>
    </source>
</evidence>
<evidence type="ECO:0000313" key="6">
    <source>
        <dbReference type="EMBL" id="KAK2597529.1"/>
    </source>
</evidence>
<evidence type="ECO:0000256" key="2">
    <source>
        <dbReference type="PROSITE-ProRule" id="PRU00023"/>
    </source>
</evidence>
<dbReference type="SUPFAM" id="SSF52540">
    <property type="entry name" value="P-loop containing nucleoside triphosphate hydrolases"/>
    <property type="match status" value="1"/>
</dbReference>
<dbReference type="InterPro" id="IPR036770">
    <property type="entry name" value="Ankyrin_rpt-contain_sf"/>
</dbReference>
<dbReference type="Pfam" id="PF12796">
    <property type="entry name" value="Ank_2"/>
    <property type="match status" value="2"/>
</dbReference>
<feature type="domain" description="NWD NACHT-NTPase N-terminal" evidence="3">
    <location>
        <begin position="29"/>
        <end position="218"/>
    </location>
</feature>
<dbReference type="InterPro" id="IPR056884">
    <property type="entry name" value="NPHP3-like_N"/>
</dbReference>
<dbReference type="PROSITE" id="PS50297">
    <property type="entry name" value="ANK_REP_REGION"/>
    <property type="match status" value="2"/>
</dbReference>
<dbReference type="Pfam" id="PF22939">
    <property type="entry name" value="WHD_GPIID"/>
    <property type="match status" value="1"/>
</dbReference>
<dbReference type="InterPro" id="IPR031359">
    <property type="entry name" value="NACHT_N"/>
</dbReference>
<dbReference type="PROSITE" id="PS50088">
    <property type="entry name" value="ANK_REPEAT"/>
    <property type="match status" value="2"/>
</dbReference>
<feature type="domain" description="GPI inositol-deacylase winged helix" evidence="4">
    <location>
        <begin position="633"/>
        <end position="716"/>
    </location>
</feature>
<dbReference type="Proteomes" id="UP001265746">
    <property type="component" value="Unassembled WGS sequence"/>
</dbReference>
<dbReference type="Pfam" id="PF24883">
    <property type="entry name" value="NPHP3_N"/>
    <property type="match status" value="1"/>
</dbReference>
<dbReference type="SUPFAM" id="SSF48403">
    <property type="entry name" value="Ankyrin repeat"/>
    <property type="match status" value="1"/>
</dbReference>
<dbReference type="PANTHER" id="PTHR10039">
    <property type="entry name" value="AMELOGENIN"/>
    <property type="match status" value="1"/>
</dbReference>
<reference evidence="6" key="1">
    <citation type="submission" date="2023-06" db="EMBL/GenBank/DDBJ databases">
        <authorList>
            <person name="Noh H."/>
        </authorList>
    </citation>
    <scope>NUCLEOTIDE SEQUENCE</scope>
    <source>
        <strain evidence="6">DUCC20226</strain>
    </source>
</reference>
<dbReference type="InterPro" id="IPR027417">
    <property type="entry name" value="P-loop_NTPase"/>
</dbReference>
<evidence type="ECO:0000313" key="7">
    <source>
        <dbReference type="Proteomes" id="UP001265746"/>
    </source>
</evidence>
<keyword evidence="1" id="KW-0677">Repeat</keyword>
<evidence type="ECO:0000259" key="3">
    <source>
        <dbReference type="Pfam" id="PF17100"/>
    </source>
</evidence>
<dbReference type="EMBL" id="JAUJFL010000009">
    <property type="protein sequence ID" value="KAK2597529.1"/>
    <property type="molecule type" value="Genomic_DNA"/>
</dbReference>
<dbReference type="AlphaFoldDB" id="A0AAD9S3S7"/>
<dbReference type="SMART" id="SM00248">
    <property type="entry name" value="ANK"/>
    <property type="match status" value="10"/>
</dbReference>
<proteinExistence type="predicted"/>
<evidence type="ECO:0000259" key="5">
    <source>
        <dbReference type="Pfam" id="PF24883"/>
    </source>
</evidence>
<protein>
    <recommendedName>
        <fullName evidence="8">NWD NACHT-NTPase N-terminal domain-containing protein</fullName>
    </recommendedName>
</protein>
<feature type="repeat" description="ANK" evidence="2">
    <location>
        <begin position="880"/>
        <end position="905"/>
    </location>
</feature>
<name>A0AAD9S3S7_PHOAM</name>
<dbReference type="PANTHER" id="PTHR10039:SF16">
    <property type="entry name" value="GPI INOSITOL-DEACYLASE"/>
    <property type="match status" value="1"/>
</dbReference>
<evidence type="ECO:0008006" key="8">
    <source>
        <dbReference type="Google" id="ProtNLM"/>
    </source>
</evidence>